<dbReference type="PANTHER" id="PTHR43364">
    <property type="entry name" value="NADH-SPECIFIC METHYLGLYOXAL REDUCTASE-RELATED"/>
    <property type="match status" value="1"/>
</dbReference>
<evidence type="ECO:0000313" key="4">
    <source>
        <dbReference type="Proteomes" id="UP000070352"/>
    </source>
</evidence>
<feature type="domain" description="NADP-dependent oxidoreductase" evidence="2">
    <location>
        <begin position="15"/>
        <end position="310"/>
    </location>
</feature>
<accession>A0A135L114</accession>
<dbReference type="EMBL" id="LSKU01000001">
    <property type="protein sequence ID" value="KXG42603.1"/>
    <property type="molecule type" value="Genomic_DNA"/>
</dbReference>
<dbReference type="PANTHER" id="PTHR43364:SF4">
    <property type="entry name" value="NAD(P)-LINKED OXIDOREDUCTASE SUPERFAMILY PROTEIN"/>
    <property type="match status" value="1"/>
</dbReference>
<name>A0A135L114_9BACI</name>
<proteinExistence type="predicted"/>
<sequence>MEYVNLGRAGVKVSRLALGTMVYGDWGIGENESIELIHKAMDAGINFIDTADIYGGGTSEEIVGKAIRHKRDEVILATKFKIRTDEGPNGQGASRFRIMKQVELSLKRLGTDYIDLYQIHRPDPTTPIDETLRALDDLVRQGKVRYIGCSNFDAWRIVESLWVSDKMNLERFVSNQPSYSLLDRYIEQEILNVSEKYGLATLCYSPLAGGWLTGKYAKGNHLPEDSRGAKHQWNLKSKENKEKLEKVEKLSFIANKENISLTQLAIAWLLHQGPSVIPIIGAKTSEQLRENISALEVKLSEDTLKEIDQVVPSPYFDFSK</sequence>
<dbReference type="Gene3D" id="3.20.20.100">
    <property type="entry name" value="NADP-dependent oxidoreductase domain"/>
    <property type="match status" value="1"/>
</dbReference>
<reference evidence="3 4" key="1">
    <citation type="submission" date="2016-02" db="EMBL/GenBank/DDBJ databases">
        <title>Draft Genome for Tepidibacillus decaturensis nov. sp. Strain Z9, an Anaerobic, Moderately Thermophilic and Heterotrophic Bacterium from Deep Subsurface of the Illinois Basin, USA.</title>
        <authorList>
            <person name="Dong Y."/>
            <person name="Chang J.Y."/>
            <person name="Sanford R."/>
            <person name="Fouke B.W."/>
        </authorList>
    </citation>
    <scope>NUCLEOTIDE SEQUENCE [LARGE SCALE GENOMIC DNA]</scope>
    <source>
        <strain evidence="3 4">Z9</strain>
    </source>
</reference>
<dbReference type="PRINTS" id="PR00069">
    <property type="entry name" value="ALDKETRDTASE"/>
</dbReference>
<organism evidence="3 4">
    <name type="scientific">Tepidibacillus decaturensis</name>
    <dbReference type="NCBI Taxonomy" id="1413211"/>
    <lineage>
        <taxon>Bacteria</taxon>
        <taxon>Bacillati</taxon>
        <taxon>Bacillota</taxon>
        <taxon>Bacilli</taxon>
        <taxon>Bacillales</taxon>
        <taxon>Bacillaceae</taxon>
        <taxon>Tepidibacillus</taxon>
    </lineage>
</organism>
<dbReference type="Pfam" id="PF00248">
    <property type="entry name" value="Aldo_ket_red"/>
    <property type="match status" value="1"/>
</dbReference>
<dbReference type="InterPro" id="IPR036812">
    <property type="entry name" value="NAD(P)_OxRdtase_dom_sf"/>
</dbReference>
<comment type="caution">
    <text evidence="3">The sequence shown here is derived from an EMBL/GenBank/DDBJ whole genome shotgun (WGS) entry which is preliminary data.</text>
</comment>
<dbReference type="FunFam" id="3.20.20.100:FF:000004">
    <property type="entry name" value="Oxidoreductase, aldo/keto reductase"/>
    <property type="match status" value="1"/>
</dbReference>
<dbReference type="RefSeq" id="WP_068722226.1">
    <property type="nucleotide sequence ID" value="NZ_LSKU01000001.1"/>
</dbReference>
<protein>
    <submittedName>
        <fullName evidence="3">Aldo/keto reductase</fullName>
    </submittedName>
</protein>
<keyword evidence="1" id="KW-0560">Oxidoreductase</keyword>
<gene>
    <name evidence="3" type="ORF">U473_00010</name>
</gene>
<dbReference type="STRING" id="1413211.U473_00010"/>
<dbReference type="InterPro" id="IPR020471">
    <property type="entry name" value="AKR"/>
</dbReference>
<keyword evidence="4" id="KW-1185">Reference proteome</keyword>
<dbReference type="GO" id="GO:0005829">
    <property type="term" value="C:cytosol"/>
    <property type="evidence" value="ECO:0007669"/>
    <property type="project" value="UniProtKB-ARBA"/>
</dbReference>
<dbReference type="GO" id="GO:0016491">
    <property type="term" value="F:oxidoreductase activity"/>
    <property type="evidence" value="ECO:0007669"/>
    <property type="project" value="UniProtKB-KW"/>
</dbReference>
<dbReference type="SUPFAM" id="SSF51430">
    <property type="entry name" value="NAD(P)-linked oxidoreductase"/>
    <property type="match status" value="1"/>
</dbReference>
<dbReference type="InterPro" id="IPR050523">
    <property type="entry name" value="AKR_Detox_Biosynth"/>
</dbReference>
<dbReference type="AlphaFoldDB" id="A0A135L114"/>
<dbReference type="OrthoDB" id="9773828at2"/>
<evidence type="ECO:0000259" key="2">
    <source>
        <dbReference type="Pfam" id="PF00248"/>
    </source>
</evidence>
<dbReference type="Proteomes" id="UP000070352">
    <property type="component" value="Unassembled WGS sequence"/>
</dbReference>
<evidence type="ECO:0000256" key="1">
    <source>
        <dbReference type="ARBA" id="ARBA00023002"/>
    </source>
</evidence>
<dbReference type="InterPro" id="IPR023210">
    <property type="entry name" value="NADP_OxRdtase_dom"/>
</dbReference>
<evidence type="ECO:0000313" key="3">
    <source>
        <dbReference type="EMBL" id="KXG42603.1"/>
    </source>
</evidence>